<feature type="domain" description="Protein kinase" evidence="3">
    <location>
        <begin position="457"/>
        <end position="706"/>
    </location>
</feature>
<dbReference type="InterPro" id="IPR051681">
    <property type="entry name" value="Ser/Thr_Kinases-Pseudokinases"/>
</dbReference>
<dbReference type="InterPro" id="IPR017441">
    <property type="entry name" value="Protein_kinase_ATP_BS"/>
</dbReference>
<dbReference type="AlphaFoldDB" id="A0A150GLC0"/>
<dbReference type="Gene3D" id="1.10.510.10">
    <property type="entry name" value="Transferase(Phosphotransferase) domain 1"/>
    <property type="match status" value="1"/>
</dbReference>
<dbReference type="PANTHER" id="PTHR44329">
    <property type="entry name" value="SERINE/THREONINE-PROTEIN KINASE TNNI3K-RELATED"/>
    <property type="match status" value="1"/>
</dbReference>
<dbReference type="Proteomes" id="UP000075714">
    <property type="component" value="Unassembled WGS sequence"/>
</dbReference>
<dbReference type="OrthoDB" id="547759at2759"/>
<comment type="caution">
    <text evidence="4">The sequence shown here is derived from an EMBL/GenBank/DDBJ whole genome shotgun (WGS) entry which is preliminary data.</text>
</comment>
<sequence length="706" mass="73898">MTAAAGTGRDVTGPLVSALGSCFYERVSTGLCKRIAGYAAIPGYDTPDGDILQVANTTAAAAEACSASTMCQAFTDKGVLKGSASPLIRTGGGQQCFYVKMPAGPCPSFPGFVAVVNVDHEQHNIKGTPIARDVAAVAAFCRAEPVCWGFNSDGYAKTSGWADTIATGTCFYVKLDPPVAVCPQLPGYAVAADMDHPGDDGPTYMASDVAQRCTADPSCLGFAYGRSPSGIVKRAATPLVPRPGSCFYTKIDTGSCPNIVGFVVAANTNYAGSDVIYYGASAPSLCRANPGCVGFNSNGFATSNTSPTEDAPGVCFYTRVSSGTCAELDGFFVAADPLSYDPIAGILVLRTARHYGWTGTDVIITYRLPDDAPPEAAPLRAFPNVNLPFEELADANIDVVLASYFNEMRAKYEQEIAGTAKPRPVPASHKTAQRPGESRDMPAAIRALQSELKDAELRVFSVLGAGSYGVVYIGSWRGLPAAVKTLVVPEAAVGKEGRARQRAVLEAAISMSMAHTNVVATYSYDIKPLVQLPGGESEGAGGEVGDAVAAYKLYIVQELCNGGTLCHALAQGTAGAVRAGGAFRLMALRLALDVAQGMRHVHGCRIVHGDLKPVRAKVADFGLSLPLAEGATHASQRFHGTPAYMAPEVATQGQLSPRADVWSFGLMLVELYYGCTLEDIRSLYALMGAGELGLSGNSLYSFLLQT</sequence>
<dbReference type="PROSITE" id="PS50011">
    <property type="entry name" value="PROTEIN_KINASE_DOM"/>
    <property type="match status" value="1"/>
</dbReference>
<evidence type="ECO:0000259" key="3">
    <source>
        <dbReference type="PROSITE" id="PS50011"/>
    </source>
</evidence>
<dbReference type="SUPFAM" id="SSF56112">
    <property type="entry name" value="Protein kinase-like (PK-like)"/>
    <property type="match status" value="1"/>
</dbReference>
<evidence type="ECO:0000256" key="2">
    <source>
        <dbReference type="SAM" id="MobiDB-lite"/>
    </source>
</evidence>
<dbReference type="PROSITE" id="PS00107">
    <property type="entry name" value="PROTEIN_KINASE_ATP"/>
    <property type="match status" value="1"/>
</dbReference>
<dbReference type="InterPro" id="IPR011009">
    <property type="entry name" value="Kinase-like_dom_sf"/>
</dbReference>
<dbReference type="Pfam" id="PF00069">
    <property type="entry name" value="Pkinase"/>
    <property type="match status" value="1"/>
</dbReference>
<gene>
    <name evidence="4" type="ORF">GPECTOR_15g340</name>
</gene>
<evidence type="ECO:0000256" key="1">
    <source>
        <dbReference type="PROSITE-ProRule" id="PRU10141"/>
    </source>
</evidence>
<reference evidence="5" key="1">
    <citation type="journal article" date="2016" name="Nat. Commun.">
        <title>The Gonium pectorale genome demonstrates co-option of cell cycle regulation during the evolution of multicellularity.</title>
        <authorList>
            <person name="Hanschen E.R."/>
            <person name="Marriage T.N."/>
            <person name="Ferris P.J."/>
            <person name="Hamaji T."/>
            <person name="Toyoda A."/>
            <person name="Fujiyama A."/>
            <person name="Neme R."/>
            <person name="Noguchi H."/>
            <person name="Minakuchi Y."/>
            <person name="Suzuki M."/>
            <person name="Kawai-Toyooka H."/>
            <person name="Smith D.R."/>
            <person name="Sparks H."/>
            <person name="Anderson J."/>
            <person name="Bakaric R."/>
            <person name="Luria V."/>
            <person name="Karger A."/>
            <person name="Kirschner M.W."/>
            <person name="Durand P.M."/>
            <person name="Michod R.E."/>
            <person name="Nozaki H."/>
            <person name="Olson B.J."/>
        </authorList>
    </citation>
    <scope>NUCLEOTIDE SEQUENCE [LARGE SCALE GENOMIC DNA]</scope>
    <source>
        <strain evidence="5">NIES-2863</strain>
    </source>
</reference>
<keyword evidence="5" id="KW-1185">Reference proteome</keyword>
<proteinExistence type="predicted"/>
<evidence type="ECO:0000313" key="5">
    <source>
        <dbReference type="Proteomes" id="UP000075714"/>
    </source>
</evidence>
<dbReference type="PANTHER" id="PTHR44329:SF214">
    <property type="entry name" value="PROTEIN KINASE DOMAIN-CONTAINING PROTEIN"/>
    <property type="match status" value="1"/>
</dbReference>
<keyword evidence="1" id="KW-0067">ATP-binding</keyword>
<protein>
    <recommendedName>
        <fullName evidence="3">Protein kinase domain-containing protein</fullName>
    </recommendedName>
</protein>
<dbReference type="Gene3D" id="3.30.200.20">
    <property type="entry name" value="Phosphorylase Kinase, domain 1"/>
    <property type="match status" value="1"/>
</dbReference>
<name>A0A150GLC0_GONPE</name>
<dbReference type="EMBL" id="LSYV01000016">
    <property type="protein sequence ID" value="KXZ50656.1"/>
    <property type="molecule type" value="Genomic_DNA"/>
</dbReference>
<dbReference type="InterPro" id="IPR000719">
    <property type="entry name" value="Prot_kinase_dom"/>
</dbReference>
<feature type="binding site" evidence="1">
    <location>
        <position position="495"/>
    </location>
    <ligand>
        <name>ATP</name>
        <dbReference type="ChEBI" id="CHEBI:30616"/>
    </ligand>
</feature>
<evidence type="ECO:0000313" key="4">
    <source>
        <dbReference type="EMBL" id="KXZ50656.1"/>
    </source>
</evidence>
<accession>A0A150GLC0</accession>
<dbReference type="GO" id="GO:0004674">
    <property type="term" value="F:protein serine/threonine kinase activity"/>
    <property type="evidence" value="ECO:0007669"/>
    <property type="project" value="TreeGrafter"/>
</dbReference>
<keyword evidence="1" id="KW-0547">Nucleotide-binding</keyword>
<dbReference type="GO" id="GO:0005524">
    <property type="term" value="F:ATP binding"/>
    <property type="evidence" value="ECO:0007669"/>
    <property type="project" value="UniProtKB-UniRule"/>
</dbReference>
<organism evidence="4 5">
    <name type="scientific">Gonium pectorale</name>
    <name type="common">Green alga</name>
    <dbReference type="NCBI Taxonomy" id="33097"/>
    <lineage>
        <taxon>Eukaryota</taxon>
        <taxon>Viridiplantae</taxon>
        <taxon>Chlorophyta</taxon>
        <taxon>core chlorophytes</taxon>
        <taxon>Chlorophyceae</taxon>
        <taxon>CS clade</taxon>
        <taxon>Chlamydomonadales</taxon>
        <taxon>Volvocaceae</taxon>
        <taxon>Gonium</taxon>
    </lineage>
</organism>
<feature type="region of interest" description="Disordered" evidence="2">
    <location>
        <begin position="419"/>
        <end position="439"/>
    </location>
</feature>